<evidence type="ECO:0000259" key="2">
    <source>
        <dbReference type="Pfam" id="PF07923"/>
    </source>
</evidence>
<accession>A0A1I8FQ05</accession>
<evidence type="ECO:0000256" key="1">
    <source>
        <dbReference type="SAM" id="MobiDB-lite"/>
    </source>
</evidence>
<name>A0A1I8FQ05_9PLAT</name>
<dbReference type="WBParaSite" id="maker-unitig_42991-snap-gene-0.3-mRNA-1">
    <property type="protein sequence ID" value="maker-unitig_42991-snap-gene-0.3-mRNA-1"/>
    <property type="gene ID" value="maker-unitig_42991-snap-gene-0.3"/>
</dbReference>
<dbReference type="InterPro" id="IPR012486">
    <property type="entry name" value="Far11/STRP_N"/>
</dbReference>
<evidence type="ECO:0000313" key="3">
    <source>
        <dbReference type="Proteomes" id="UP000095280"/>
    </source>
</evidence>
<feature type="domain" description="Far11/STRP N-terminal" evidence="2">
    <location>
        <begin position="60"/>
        <end position="128"/>
    </location>
</feature>
<keyword evidence="3" id="KW-1185">Reference proteome</keyword>
<organism evidence="3 4">
    <name type="scientific">Macrostomum lignano</name>
    <dbReference type="NCBI Taxonomy" id="282301"/>
    <lineage>
        <taxon>Eukaryota</taxon>
        <taxon>Metazoa</taxon>
        <taxon>Spiralia</taxon>
        <taxon>Lophotrochozoa</taxon>
        <taxon>Platyhelminthes</taxon>
        <taxon>Rhabditophora</taxon>
        <taxon>Macrostomorpha</taxon>
        <taxon>Macrostomida</taxon>
        <taxon>Macrostomidae</taxon>
        <taxon>Macrostomum</taxon>
    </lineage>
</organism>
<protein>
    <submittedName>
        <fullName evidence="4">N1221 domain-containing protein</fullName>
    </submittedName>
</protein>
<proteinExistence type="predicted"/>
<feature type="compositionally biased region" description="Low complexity" evidence="1">
    <location>
        <begin position="120"/>
        <end position="134"/>
    </location>
</feature>
<evidence type="ECO:0000313" key="4">
    <source>
        <dbReference type="WBParaSite" id="maker-unitig_42991-snap-gene-0.3-mRNA-1"/>
    </source>
</evidence>
<sequence length="142" mass="15781">PLPLAQPARRMSSSILNSPIRTPTLPEIAELYSYSEESGELAENYRCFRSQRVPSASRFSRGLLYAGPGGWAECQVPADQLSWAWRNCRLLICKDAFYAAWSLLSDAASAEAEPPKTEQQQHSSSSSRQQQPDSCAELRVLC</sequence>
<dbReference type="Pfam" id="PF07923">
    <property type="entry name" value="N1221"/>
    <property type="match status" value="1"/>
</dbReference>
<reference evidence="4" key="1">
    <citation type="submission" date="2016-11" db="UniProtKB">
        <authorList>
            <consortium name="WormBaseParasite"/>
        </authorList>
    </citation>
    <scope>IDENTIFICATION</scope>
</reference>
<feature type="region of interest" description="Disordered" evidence="1">
    <location>
        <begin position="110"/>
        <end position="136"/>
    </location>
</feature>
<dbReference type="AlphaFoldDB" id="A0A1I8FQ05"/>
<dbReference type="Proteomes" id="UP000095280">
    <property type="component" value="Unplaced"/>
</dbReference>